<dbReference type="InterPro" id="IPR028053">
    <property type="entry name" value="Membr_insert_YidC_N"/>
</dbReference>
<dbReference type="Pfam" id="PF02096">
    <property type="entry name" value="60KD_IMP"/>
    <property type="match status" value="1"/>
</dbReference>
<comment type="subunit">
    <text evidence="13">Interacts with the Sec translocase complex via SecD. Specifically interacts with transmembrane segments of nascent integral membrane proteins during membrane integration.</text>
</comment>
<dbReference type="Gene3D" id="2.70.98.90">
    <property type="match status" value="1"/>
</dbReference>
<evidence type="ECO:0000256" key="1">
    <source>
        <dbReference type="ARBA" id="ARBA00004429"/>
    </source>
</evidence>
<evidence type="ECO:0000313" key="16">
    <source>
        <dbReference type="EMBL" id="HHS51996.1"/>
    </source>
</evidence>
<dbReference type="InterPro" id="IPR038221">
    <property type="entry name" value="YidC_periplasmic_sf"/>
</dbReference>
<dbReference type="PANTHER" id="PTHR12428:SF65">
    <property type="entry name" value="CYTOCHROME C OXIDASE ASSEMBLY PROTEIN COX18, MITOCHONDRIAL"/>
    <property type="match status" value="1"/>
</dbReference>
<feature type="domain" description="Membrane insertase YidC/Oxa/ALB C-terminal" evidence="14">
    <location>
        <begin position="338"/>
        <end position="512"/>
    </location>
</feature>
<evidence type="ECO:0000256" key="11">
    <source>
        <dbReference type="ARBA" id="ARBA00033245"/>
    </source>
</evidence>
<evidence type="ECO:0000256" key="13">
    <source>
        <dbReference type="HAMAP-Rule" id="MF_01810"/>
    </source>
</evidence>
<keyword evidence="6 13" id="KW-0812">Transmembrane</keyword>
<dbReference type="NCBIfam" id="TIGR03592">
    <property type="entry name" value="yidC_oxa1_cterm"/>
    <property type="match status" value="1"/>
</dbReference>
<dbReference type="GO" id="GO:0032977">
    <property type="term" value="F:membrane insertase activity"/>
    <property type="evidence" value="ECO:0007669"/>
    <property type="project" value="InterPro"/>
</dbReference>
<dbReference type="InterPro" id="IPR019998">
    <property type="entry name" value="Membr_insert_YidC"/>
</dbReference>
<keyword evidence="4 13" id="KW-0813">Transport</keyword>
<dbReference type="GO" id="GO:0005886">
    <property type="term" value="C:plasma membrane"/>
    <property type="evidence" value="ECO:0007669"/>
    <property type="project" value="UniProtKB-SubCell"/>
</dbReference>
<feature type="transmembrane region" description="Helical" evidence="13">
    <location>
        <begin position="472"/>
        <end position="490"/>
    </location>
</feature>
<feature type="transmembrane region" description="Helical" evidence="13">
    <location>
        <begin position="338"/>
        <end position="357"/>
    </location>
</feature>
<feature type="transmembrane region" description="Helical" evidence="13">
    <location>
        <begin position="448"/>
        <end position="465"/>
    </location>
</feature>
<keyword evidence="9 13" id="KW-0472">Membrane</keyword>
<comment type="subcellular location">
    <subcellularLocation>
        <location evidence="1">Cell inner membrane</location>
        <topology evidence="1">Multi-pass membrane protein</topology>
    </subcellularLocation>
    <subcellularLocation>
        <location evidence="13">Cell membrane</location>
        <topology evidence="13">Multi-pass membrane protein</topology>
    </subcellularLocation>
</comment>
<dbReference type="EMBL" id="DTLI01000099">
    <property type="protein sequence ID" value="HHS51996.1"/>
    <property type="molecule type" value="Genomic_DNA"/>
</dbReference>
<dbReference type="CDD" id="cd20070">
    <property type="entry name" value="5TM_YidC_Alb3"/>
    <property type="match status" value="1"/>
</dbReference>
<accession>A0A7C6EBD0</accession>
<comment type="similarity">
    <text evidence="2 13">Belongs to the OXA1/ALB3/YidC family. Type 1 subfamily.</text>
</comment>
<dbReference type="PRINTS" id="PR00701">
    <property type="entry name" value="60KDINNERMP"/>
</dbReference>
<dbReference type="Pfam" id="PF14849">
    <property type="entry name" value="YidC_periplas"/>
    <property type="match status" value="1"/>
</dbReference>
<keyword evidence="10 13" id="KW-0143">Chaperone</keyword>
<evidence type="ECO:0000256" key="5">
    <source>
        <dbReference type="ARBA" id="ARBA00022475"/>
    </source>
</evidence>
<evidence type="ECO:0000256" key="8">
    <source>
        <dbReference type="ARBA" id="ARBA00022989"/>
    </source>
</evidence>
<evidence type="ECO:0000256" key="2">
    <source>
        <dbReference type="ARBA" id="ARBA00010527"/>
    </source>
</evidence>
<name>A0A7C6EBD0_UNCW3</name>
<dbReference type="HAMAP" id="MF_01810">
    <property type="entry name" value="YidC_type1"/>
    <property type="match status" value="1"/>
</dbReference>
<evidence type="ECO:0000256" key="9">
    <source>
        <dbReference type="ARBA" id="ARBA00023136"/>
    </source>
</evidence>
<evidence type="ECO:0000256" key="4">
    <source>
        <dbReference type="ARBA" id="ARBA00022448"/>
    </source>
</evidence>
<dbReference type="NCBIfam" id="TIGR03593">
    <property type="entry name" value="yidC_nterm"/>
    <property type="match status" value="1"/>
</dbReference>
<evidence type="ECO:0000256" key="3">
    <source>
        <dbReference type="ARBA" id="ARBA00015325"/>
    </source>
</evidence>
<feature type="transmembrane region" description="Helical" evidence="13">
    <location>
        <begin position="407"/>
        <end position="428"/>
    </location>
</feature>
<protein>
    <recommendedName>
        <fullName evidence="3 13">Membrane protein insertase YidC</fullName>
    </recommendedName>
    <alternativeName>
        <fullName evidence="12 13">Foldase YidC</fullName>
    </alternativeName>
    <alternativeName>
        <fullName evidence="11 13">Membrane integrase YidC</fullName>
    </alternativeName>
    <alternativeName>
        <fullName evidence="13">Membrane protein YidC</fullName>
    </alternativeName>
</protein>
<keyword evidence="5 13" id="KW-1003">Cell membrane</keyword>
<dbReference type="PRINTS" id="PR01900">
    <property type="entry name" value="YIDCPROTEIN"/>
</dbReference>
<dbReference type="CDD" id="cd19961">
    <property type="entry name" value="EcYidC-like_peri"/>
    <property type="match status" value="1"/>
</dbReference>
<comment type="function">
    <text evidence="13">Required for the insertion and/or proper folding and/or complex formation of integral membrane proteins into the membrane. Involved in integration of membrane proteins that insert both dependently and independently of the Sec translocase complex, as well as at least some lipoproteins. Aids folding of multispanning membrane proteins.</text>
</comment>
<dbReference type="GO" id="GO:0015031">
    <property type="term" value="P:protein transport"/>
    <property type="evidence" value="ECO:0007669"/>
    <property type="project" value="UniProtKB-KW"/>
</dbReference>
<feature type="transmembrane region" description="Helical" evidence="13">
    <location>
        <begin position="20"/>
        <end position="37"/>
    </location>
</feature>
<evidence type="ECO:0000256" key="7">
    <source>
        <dbReference type="ARBA" id="ARBA00022927"/>
    </source>
</evidence>
<evidence type="ECO:0000256" key="6">
    <source>
        <dbReference type="ARBA" id="ARBA00022692"/>
    </source>
</evidence>
<reference evidence="16" key="1">
    <citation type="journal article" date="2020" name="mSystems">
        <title>Genome- and Community-Level Interaction Insights into Carbon Utilization and Element Cycling Functions of Hydrothermarchaeota in Hydrothermal Sediment.</title>
        <authorList>
            <person name="Zhou Z."/>
            <person name="Liu Y."/>
            <person name="Xu W."/>
            <person name="Pan J."/>
            <person name="Luo Z.H."/>
            <person name="Li M."/>
        </authorList>
    </citation>
    <scope>NUCLEOTIDE SEQUENCE [LARGE SCALE GENOMIC DNA]</scope>
    <source>
        <strain evidence="16">SpSt-876</strain>
    </source>
</reference>
<feature type="domain" description="Membrane insertase YidC N-terminal" evidence="15">
    <location>
        <begin position="84"/>
        <end position="320"/>
    </location>
</feature>
<organism evidence="16">
    <name type="scientific">candidate division WOR-3 bacterium</name>
    <dbReference type="NCBI Taxonomy" id="2052148"/>
    <lineage>
        <taxon>Bacteria</taxon>
        <taxon>Bacteria division WOR-3</taxon>
    </lineage>
</organism>
<evidence type="ECO:0000256" key="10">
    <source>
        <dbReference type="ARBA" id="ARBA00023186"/>
    </source>
</evidence>
<dbReference type="InterPro" id="IPR047196">
    <property type="entry name" value="YidC_ALB_C"/>
</dbReference>
<dbReference type="InterPro" id="IPR001708">
    <property type="entry name" value="YidC/ALB3/OXA1/COX18"/>
</dbReference>
<comment type="caution">
    <text evidence="16">The sequence shown here is derived from an EMBL/GenBank/DDBJ whole genome shotgun (WGS) entry which is preliminary data.</text>
</comment>
<dbReference type="GO" id="GO:0051205">
    <property type="term" value="P:protein insertion into membrane"/>
    <property type="evidence" value="ECO:0007669"/>
    <property type="project" value="TreeGrafter"/>
</dbReference>
<evidence type="ECO:0000256" key="12">
    <source>
        <dbReference type="ARBA" id="ARBA00033342"/>
    </source>
</evidence>
<dbReference type="InterPro" id="IPR028055">
    <property type="entry name" value="YidC/Oxa/ALB_C"/>
</dbReference>
<gene>
    <name evidence="13 16" type="primary">yidC</name>
    <name evidence="16" type="ORF">ENW73_03880</name>
</gene>
<dbReference type="PANTHER" id="PTHR12428">
    <property type="entry name" value="OXA1"/>
    <property type="match status" value="1"/>
</dbReference>
<keyword evidence="8 13" id="KW-1133">Transmembrane helix</keyword>
<dbReference type="AlphaFoldDB" id="A0A7C6EBD0"/>
<proteinExistence type="inferred from homology"/>
<evidence type="ECO:0000259" key="14">
    <source>
        <dbReference type="Pfam" id="PF02096"/>
    </source>
</evidence>
<keyword evidence="7 13" id="KW-0653">Protein transport</keyword>
<evidence type="ECO:0000259" key="15">
    <source>
        <dbReference type="Pfam" id="PF14849"/>
    </source>
</evidence>
<sequence length="531" mass="60827">MTQSQDPKKSEQMDDTKRIIIAFGIIFLILILWQYLFRPVPPVKTSPKETETVATPETTKPIVTQPPKIQKLTEPILPETETVLENSKLRIVFSNRGGVIKSVWIKEYDAELVPKGANFFSSSLLTEQGELDLTNLMMTPKITDTTIEYEKDLMVSEVKSSVLQVKKKYKLNPDYSLNFILEIEGAQPGLLIKIDSGLAITEPNIPDDLAHFRFYCKANKEINGYAARKMKNGIIRTDKLDWVGLRSKYFLLSLMGLTTKFDTTQAKLLSDNRIALSVGTKSSQTENEFLIFLGPLKYNLLKSYGQGLENAVELGWPKPFSYAILLILGFLFRIFKNYGVALVIFSILMKAIFWPLTRSSTKQMRQMQLLQPKLEELKKRYKNDPQALNRETMQLYKLYKINPLSGCLPLIIQLPIFWALYSVLRSTIDLRRANFVFWLRDLSLKDPFYILPILMGVSFLVQNLLTSADKRNMALSVFMPIFLTVIFLNFPSGLQLYWFIYNILSIVESLIARQGGRLWPKPQPVNKPSTS</sequence>